<keyword evidence="5" id="KW-0175">Coiled coil</keyword>
<dbReference type="InterPro" id="IPR029066">
    <property type="entry name" value="PLP-binding_barrel"/>
</dbReference>
<dbReference type="PANTHER" id="PTHR10146">
    <property type="entry name" value="PROLINE SYNTHETASE CO-TRANSCRIBED BACTERIAL HOMOLOG PROTEIN"/>
    <property type="match status" value="1"/>
</dbReference>
<comment type="caution">
    <text evidence="7">The sequence shown here is derived from an EMBL/GenBank/DDBJ whole genome shotgun (WGS) entry which is preliminary data.</text>
</comment>
<comment type="function">
    <text evidence="2">Pyridoxal 5'-phosphate (PLP)-binding protein, which is involved in PLP homeostasis.</text>
</comment>
<keyword evidence="1 2" id="KW-0663">Pyridoxal phosphate</keyword>
<gene>
    <name evidence="7" type="ORF">CLV42_104371</name>
</gene>
<feature type="coiled-coil region" evidence="5">
    <location>
        <begin position="144"/>
        <end position="199"/>
    </location>
</feature>
<dbReference type="EMBL" id="PYGK01000004">
    <property type="protein sequence ID" value="PSL32068.1"/>
    <property type="molecule type" value="Genomic_DNA"/>
</dbReference>
<dbReference type="InterPro" id="IPR011078">
    <property type="entry name" value="PyrdxlP_homeostasis"/>
</dbReference>
<keyword evidence="8" id="KW-1185">Reference proteome</keyword>
<dbReference type="CDD" id="cd00635">
    <property type="entry name" value="PLPDE_III_YBL036c_like"/>
    <property type="match status" value="1"/>
</dbReference>
<reference evidence="7 8" key="1">
    <citation type="submission" date="2018-03" db="EMBL/GenBank/DDBJ databases">
        <title>Genomic Encyclopedia of Archaeal and Bacterial Type Strains, Phase II (KMG-II): from individual species to whole genera.</title>
        <authorList>
            <person name="Goeker M."/>
        </authorList>
    </citation>
    <scope>NUCLEOTIDE SEQUENCE [LARGE SCALE GENOMIC DNA]</scope>
    <source>
        <strain evidence="7 8">DSM 18107</strain>
    </source>
</reference>
<evidence type="ECO:0000313" key="7">
    <source>
        <dbReference type="EMBL" id="PSL32068.1"/>
    </source>
</evidence>
<evidence type="ECO:0000256" key="5">
    <source>
        <dbReference type="SAM" id="Coils"/>
    </source>
</evidence>
<dbReference type="InterPro" id="IPR001608">
    <property type="entry name" value="Ala_racemase_N"/>
</dbReference>
<dbReference type="PANTHER" id="PTHR10146:SF14">
    <property type="entry name" value="PYRIDOXAL PHOSPHATE HOMEOSTASIS PROTEIN"/>
    <property type="match status" value="1"/>
</dbReference>
<dbReference type="SUPFAM" id="SSF51419">
    <property type="entry name" value="PLP-binding barrel"/>
    <property type="match status" value="1"/>
</dbReference>
<dbReference type="FunFam" id="3.20.20.10:FF:000018">
    <property type="entry name" value="Pyridoxal phosphate homeostasis protein"/>
    <property type="match status" value="1"/>
</dbReference>
<comment type="cofactor">
    <cofactor evidence="3">
        <name>pyridoxal 5'-phosphate</name>
        <dbReference type="ChEBI" id="CHEBI:597326"/>
    </cofactor>
</comment>
<dbReference type="PROSITE" id="PS01211">
    <property type="entry name" value="UPF0001"/>
    <property type="match status" value="1"/>
</dbReference>
<name>A0A2P8GDM3_9BACT</name>
<sequence>MAQVAVVGINSYFCRMSVNLPAYQQINEQLKPYHAKLVAVSKIKPPADIQALYDAGQRIFGENYVQELQEKQPILPADIQWHFIGHLQSNKVKYIAPFVSMIHAVDSFKLLEEINKHAAKNNRTIHCLLQVHIATEETKFGLNEEELEQLLEMYKQQESRLTNIRIAGLMGMASNTENMEQVRNEFRQLDTLRQRFKSRFFPDQDALTELSTGMSGDYTIALEEGSTMVRIGSMLFGARY</sequence>
<evidence type="ECO:0000256" key="4">
    <source>
        <dbReference type="RuleBase" id="RU004514"/>
    </source>
</evidence>
<dbReference type="Proteomes" id="UP000240978">
    <property type="component" value="Unassembled WGS sequence"/>
</dbReference>
<dbReference type="Gene3D" id="3.20.20.10">
    <property type="entry name" value="Alanine racemase"/>
    <property type="match status" value="1"/>
</dbReference>
<evidence type="ECO:0000259" key="6">
    <source>
        <dbReference type="Pfam" id="PF01168"/>
    </source>
</evidence>
<feature type="domain" description="Alanine racemase N-terminal" evidence="6">
    <location>
        <begin position="23"/>
        <end position="239"/>
    </location>
</feature>
<dbReference type="NCBIfam" id="TIGR00044">
    <property type="entry name" value="YggS family pyridoxal phosphate-dependent enzyme"/>
    <property type="match status" value="1"/>
</dbReference>
<dbReference type="AlphaFoldDB" id="A0A2P8GDM3"/>
<evidence type="ECO:0000256" key="2">
    <source>
        <dbReference type="HAMAP-Rule" id="MF_02087"/>
    </source>
</evidence>
<proteinExistence type="inferred from homology"/>
<protein>
    <recommendedName>
        <fullName evidence="2">Pyridoxal phosphate homeostasis protein</fullName>
        <shortName evidence="2">PLP homeostasis protein</shortName>
    </recommendedName>
</protein>
<evidence type="ECO:0000256" key="1">
    <source>
        <dbReference type="ARBA" id="ARBA00022898"/>
    </source>
</evidence>
<dbReference type="PIRSF" id="PIRSF004848">
    <property type="entry name" value="YBL036c_PLPDEIII"/>
    <property type="match status" value="1"/>
</dbReference>
<dbReference type="Pfam" id="PF01168">
    <property type="entry name" value="Ala_racemase_N"/>
    <property type="match status" value="1"/>
</dbReference>
<comment type="similarity">
    <text evidence="2 4">Belongs to the pyridoxal phosphate-binding protein YggS/PROSC family.</text>
</comment>
<accession>A0A2P8GDM3</accession>
<dbReference type="GO" id="GO:0030170">
    <property type="term" value="F:pyridoxal phosphate binding"/>
    <property type="evidence" value="ECO:0007669"/>
    <property type="project" value="UniProtKB-UniRule"/>
</dbReference>
<evidence type="ECO:0000256" key="3">
    <source>
        <dbReference type="PIRSR" id="PIRSR004848-1"/>
    </source>
</evidence>
<dbReference type="HAMAP" id="MF_02087">
    <property type="entry name" value="PLP_homeostasis"/>
    <property type="match status" value="1"/>
</dbReference>
<feature type="modified residue" description="N6-(pyridoxal phosphate)lysine" evidence="2 3">
    <location>
        <position position="42"/>
    </location>
</feature>
<evidence type="ECO:0000313" key="8">
    <source>
        <dbReference type="Proteomes" id="UP000240978"/>
    </source>
</evidence>
<organism evidence="7 8">
    <name type="scientific">Chitinophaga ginsengisoli</name>
    <dbReference type="NCBI Taxonomy" id="363837"/>
    <lineage>
        <taxon>Bacteria</taxon>
        <taxon>Pseudomonadati</taxon>
        <taxon>Bacteroidota</taxon>
        <taxon>Chitinophagia</taxon>
        <taxon>Chitinophagales</taxon>
        <taxon>Chitinophagaceae</taxon>
        <taxon>Chitinophaga</taxon>
    </lineage>
</organism>